<feature type="transmembrane region" description="Helical" evidence="1">
    <location>
        <begin position="76"/>
        <end position="91"/>
    </location>
</feature>
<dbReference type="EMBL" id="NUEH01000049">
    <property type="protein sequence ID" value="PEI84117.1"/>
    <property type="molecule type" value="Genomic_DNA"/>
</dbReference>
<organism evidence="2">
    <name type="scientific">Bacillus toyonensis</name>
    <dbReference type="NCBI Taxonomy" id="155322"/>
    <lineage>
        <taxon>Bacteria</taxon>
        <taxon>Bacillati</taxon>
        <taxon>Bacillota</taxon>
        <taxon>Bacilli</taxon>
        <taxon>Bacillales</taxon>
        <taxon>Bacillaceae</taxon>
        <taxon>Bacillus</taxon>
        <taxon>Bacillus cereus group</taxon>
    </lineage>
</organism>
<evidence type="ECO:0008006" key="3">
    <source>
        <dbReference type="Google" id="ProtNLM"/>
    </source>
</evidence>
<dbReference type="Proteomes" id="UP000220969">
    <property type="component" value="Unassembled WGS sequence"/>
</dbReference>
<name>A0AB73S7M0_9BACI</name>
<reference evidence="2" key="1">
    <citation type="submission" date="2017-09" db="EMBL/GenBank/DDBJ databases">
        <title>Large-scale bioinformatics analysis of Bacillus genomes uncovers conserved roles of natural products in bacterial physiology.</title>
        <authorList>
            <consortium name="Agbiome Team Llc"/>
            <person name="Bleich R.M."/>
            <person name="Kirk G.J."/>
            <person name="Santa Maria K.C."/>
            <person name="Allen S.E."/>
            <person name="Farag S."/>
            <person name="Shank E.A."/>
            <person name="Bowers A."/>
        </authorList>
    </citation>
    <scope>NUCLEOTIDE SEQUENCE</scope>
    <source>
        <strain evidence="2">AFS005430</strain>
    </source>
</reference>
<keyword evidence="1" id="KW-0472">Membrane</keyword>
<proteinExistence type="predicted"/>
<protein>
    <recommendedName>
        <fullName evidence="3">YlaH-like protein</fullName>
    </recommendedName>
</protein>
<keyword evidence="1" id="KW-0812">Transmembrane</keyword>
<dbReference type="RefSeq" id="WP_097954282.1">
    <property type="nucleotide sequence ID" value="NZ_CP036090.1"/>
</dbReference>
<dbReference type="InterPro" id="IPR025620">
    <property type="entry name" value="YlaH"/>
</dbReference>
<feature type="transmembrane region" description="Helical" evidence="1">
    <location>
        <begin position="51"/>
        <end position="70"/>
    </location>
</feature>
<gene>
    <name evidence="2" type="ORF">CN678_20220</name>
</gene>
<dbReference type="AlphaFoldDB" id="A0AB73S7M0"/>
<evidence type="ECO:0000313" key="2">
    <source>
        <dbReference type="EMBL" id="PEI84117.1"/>
    </source>
</evidence>
<feature type="transmembrane region" description="Helical" evidence="1">
    <location>
        <begin position="20"/>
        <end position="39"/>
    </location>
</feature>
<dbReference type="Pfam" id="PF14036">
    <property type="entry name" value="YlaH"/>
    <property type="match status" value="1"/>
</dbReference>
<accession>A0AB73S7M0</accession>
<sequence>MLERMSFFAKLCKVDENPELGMWLLYGTIIILSALVYNLGFARKLSVLKNIVIYISLAIGCTVLTFFAVFLPVGEGLVVAAIVLGIYRLRLRKTRKSRMRGN</sequence>
<comment type="caution">
    <text evidence="2">The sequence shown here is derived from an EMBL/GenBank/DDBJ whole genome shotgun (WGS) entry which is preliminary data.</text>
</comment>
<evidence type="ECO:0000256" key="1">
    <source>
        <dbReference type="SAM" id="Phobius"/>
    </source>
</evidence>
<keyword evidence="1" id="KW-1133">Transmembrane helix</keyword>